<dbReference type="Proteomes" id="UP000053555">
    <property type="component" value="Unassembled WGS sequence"/>
</dbReference>
<dbReference type="AlphaFoldDB" id="A0A0B2Q1V1"/>
<dbReference type="InterPro" id="IPR045865">
    <property type="entry name" value="ACT-like_dom_sf"/>
</dbReference>
<feature type="transmembrane region" description="Helical" evidence="1">
    <location>
        <begin position="26"/>
        <end position="44"/>
    </location>
</feature>
<keyword evidence="1" id="KW-1133">Transmembrane helix</keyword>
<protein>
    <submittedName>
        <fullName evidence="2">Arogenate dehydratase 3, chloroplastic</fullName>
    </submittedName>
</protein>
<evidence type="ECO:0000313" key="2">
    <source>
        <dbReference type="EMBL" id="KHN13999.1"/>
    </source>
</evidence>
<sequence length="105" mass="12431">MLAREPIIPRIDHSFKTSIVFPHDKGTFMLFKVLFVFAFYNISLTKIESQPCRNCSIRLVDDANMGTTKHFKYLFYVDFEASMIEVRAVEKCEMKRVGKRVFRKR</sequence>
<gene>
    <name evidence="2" type="ORF">glysoja_025016</name>
</gene>
<name>A0A0B2Q1V1_GLYSO</name>
<dbReference type="SUPFAM" id="SSF55021">
    <property type="entry name" value="ACT-like"/>
    <property type="match status" value="1"/>
</dbReference>
<dbReference type="GO" id="GO:0009507">
    <property type="term" value="C:chloroplast"/>
    <property type="evidence" value="ECO:0007669"/>
    <property type="project" value="TreeGrafter"/>
</dbReference>
<dbReference type="GO" id="GO:0047769">
    <property type="term" value="F:arogenate dehydratase activity"/>
    <property type="evidence" value="ECO:0007669"/>
    <property type="project" value="TreeGrafter"/>
</dbReference>
<reference evidence="2" key="1">
    <citation type="submission" date="2014-07" db="EMBL/GenBank/DDBJ databases">
        <title>Identification of a novel salt tolerance gene in wild soybean by whole-genome sequencing.</title>
        <authorList>
            <person name="Lam H.-M."/>
            <person name="Qi X."/>
            <person name="Li M.-W."/>
            <person name="Liu X."/>
            <person name="Xie M."/>
            <person name="Ni M."/>
            <person name="Xu X."/>
        </authorList>
    </citation>
    <scope>NUCLEOTIDE SEQUENCE [LARGE SCALE GENOMIC DNA]</scope>
    <source>
        <tissue evidence="2">Root</tissue>
    </source>
</reference>
<dbReference type="PANTHER" id="PTHR21022:SF19">
    <property type="entry name" value="PREPHENATE DEHYDRATASE-RELATED"/>
    <property type="match status" value="1"/>
</dbReference>
<dbReference type="EMBL" id="KN661994">
    <property type="protein sequence ID" value="KHN13999.1"/>
    <property type="molecule type" value="Genomic_DNA"/>
</dbReference>
<organism evidence="2">
    <name type="scientific">Glycine soja</name>
    <name type="common">Wild soybean</name>
    <dbReference type="NCBI Taxonomy" id="3848"/>
    <lineage>
        <taxon>Eukaryota</taxon>
        <taxon>Viridiplantae</taxon>
        <taxon>Streptophyta</taxon>
        <taxon>Embryophyta</taxon>
        <taxon>Tracheophyta</taxon>
        <taxon>Spermatophyta</taxon>
        <taxon>Magnoliopsida</taxon>
        <taxon>eudicotyledons</taxon>
        <taxon>Gunneridae</taxon>
        <taxon>Pentapetalae</taxon>
        <taxon>rosids</taxon>
        <taxon>fabids</taxon>
        <taxon>Fabales</taxon>
        <taxon>Fabaceae</taxon>
        <taxon>Papilionoideae</taxon>
        <taxon>50 kb inversion clade</taxon>
        <taxon>NPAAA clade</taxon>
        <taxon>indigoferoid/millettioid clade</taxon>
        <taxon>Phaseoleae</taxon>
        <taxon>Glycine</taxon>
        <taxon>Glycine subgen. Soja</taxon>
    </lineage>
</organism>
<dbReference type="PANTHER" id="PTHR21022">
    <property type="entry name" value="PREPHENATE DEHYDRATASE P PROTEIN"/>
    <property type="match status" value="1"/>
</dbReference>
<proteinExistence type="predicted"/>
<dbReference type="Gene3D" id="3.30.70.260">
    <property type="match status" value="1"/>
</dbReference>
<evidence type="ECO:0000256" key="1">
    <source>
        <dbReference type="SAM" id="Phobius"/>
    </source>
</evidence>
<accession>A0A0B2Q1V1</accession>
<dbReference type="GO" id="GO:0009094">
    <property type="term" value="P:L-phenylalanine biosynthetic process"/>
    <property type="evidence" value="ECO:0007669"/>
    <property type="project" value="TreeGrafter"/>
</dbReference>
<keyword evidence="1" id="KW-0812">Transmembrane</keyword>
<keyword evidence="1" id="KW-0472">Membrane</keyword>